<dbReference type="GO" id="GO:0008800">
    <property type="term" value="F:beta-lactamase activity"/>
    <property type="evidence" value="ECO:0007669"/>
    <property type="project" value="UniProtKB-EC"/>
</dbReference>
<evidence type="ECO:0000256" key="1">
    <source>
        <dbReference type="ARBA" id="ARBA00001526"/>
    </source>
</evidence>
<protein>
    <recommendedName>
        <fullName evidence="3">beta-lactamase</fullName>
        <ecNumber evidence="3">3.5.2.6</ecNumber>
    </recommendedName>
</protein>
<dbReference type="Gene3D" id="3.40.710.10">
    <property type="entry name" value="DD-peptidase/beta-lactamase superfamily"/>
    <property type="match status" value="1"/>
</dbReference>
<evidence type="ECO:0000313" key="6">
    <source>
        <dbReference type="Proteomes" id="UP000199226"/>
    </source>
</evidence>
<evidence type="ECO:0000256" key="3">
    <source>
        <dbReference type="ARBA" id="ARBA00012865"/>
    </source>
</evidence>
<organism evidence="5 6">
    <name type="scientific">Daejeonella rubra</name>
    <dbReference type="NCBI Taxonomy" id="990371"/>
    <lineage>
        <taxon>Bacteria</taxon>
        <taxon>Pseudomonadati</taxon>
        <taxon>Bacteroidota</taxon>
        <taxon>Sphingobacteriia</taxon>
        <taxon>Sphingobacteriales</taxon>
        <taxon>Sphingobacteriaceae</taxon>
        <taxon>Daejeonella</taxon>
    </lineage>
</organism>
<dbReference type="STRING" id="990371.SAMN05421813_10192"/>
<gene>
    <name evidence="5" type="ORF">SAMN05421813_10192</name>
</gene>
<keyword evidence="6" id="KW-1185">Reference proteome</keyword>
<dbReference type="AlphaFoldDB" id="A0A1G9LU15"/>
<accession>A0A1G9LU15</accession>
<dbReference type="GO" id="GO:0030655">
    <property type="term" value="P:beta-lactam antibiotic catabolic process"/>
    <property type="evidence" value="ECO:0007669"/>
    <property type="project" value="InterPro"/>
</dbReference>
<sequence>MIPSGFHTSRDPEGLKKKINAEFAKNKGIFAMAFKNLSTGEEILINEKIHFHAASTMKTPVLIEAYKQAAAGKFSIEDPLTIKNEFKSIVDGSPFSLDQKDDSDSELYTKTGTQVKIYDLLYLMIIKSSNLATNLIIDLVGAKNANNTMREMGANDIQVLRGVEDTKAFRKGLNNTTTAYDQMLIFSEMADGKIVNQESSDAMINILLDQKFNDKIPAKLPKDVKVAHKTGWITGVNHDAGIVFLPDGRKYVLVFLSKELTDDQAAVKSMAKVSRMIFNYFDAQTRSRTRMVRSSFGMM</sequence>
<evidence type="ECO:0000313" key="5">
    <source>
        <dbReference type="EMBL" id="SDL65227.1"/>
    </source>
</evidence>
<reference evidence="6" key="1">
    <citation type="submission" date="2016-10" db="EMBL/GenBank/DDBJ databases">
        <authorList>
            <person name="Varghese N."/>
            <person name="Submissions S."/>
        </authorList>
    </citation>
    <scope>NUCLEOTIDE SEQUENCE [LARGE SCALE GENOMIC DNA]</scope>
    <source>
        <strain evidence="6">DSM 24536</strain>
    </source>
</reference>
<evidence type="ECO:0000256" key="2">
    <source>
        <dbReference type="ARBA" id="ARBA00009009"/>
    </source>
</evidence>
<evidence type="ECO:0000259" key="4">
    <source>
        <dbReference type="Pfam" id="PF13354"/>
    </source>
</evidence>
<dbReference type="EMBL" id="FNHH01000001">
    <property type="protein sequence ID" value="SDL65227.1"/>
    <property type="molecule type" value="Genomic_DNA"/>
</dbReference>
<comment type="similarity">
    <text evidence="2">Belongs to the class-A beta-lactamase family.</text>
</comment>
<dbReference type="PANTHER" id="PTHR35333:SF3">
    <property type="entry name" value="BETA-LACTAMASE-TYPE TRANSPEPTIDASE FOLD CONTAINING PROTEIN"/>
    <property type="match status" value="1"/>
</dbReference>
<dbReference type="Pfam" id="PF13354">
    <property type="entry name" value="Beta-lactamase2"/>
    <property type="match status" value="1"/>
</dbReference>
<dbReference type="EC" id="3.5.2.6" evidence="3"/>
<dbReference type="InterPro" id="IPR000871">
    <property type="entry name" value="Beta-lactam_class-A"/>
</dbReference>
<feature type="domain" description="Beta-lactamase class A catalytic" evidence="4">
    <location>
        <begin position="33"/>
        <end position="255"/>
    </location>
</feature>
<dbReference type="SUPFAM" id="SSF56601">
    <property type="entry name" value="beta-lactamase/transpeptidase-like"/>
    <property type="match status" value="1"/>
</dbReference>
<name>A0A1G9LU15_9SPHI</name>
<dbReference type="InterPro" id="IPR045155">
    <property type="entry name" value="Beta-lactam_cat"/>
</dbReference>
<dbReference type="GO" id="GO:0046677">
    <property type="term" value="P:response to antibiotic"/>
    <property type="evidence" value="ECO:0007669"/>
    <property type="project" value="InterPro"/>
</dbReference>
<dbReference type="Proteomes" id="UP000199226">
    <property type="component" value="Unassembled WGS sequence"/>
</dbReference>
<dbReference type="PANTHER" id="PTHR35333">
    <property type="entry name" value="BETA-LACTAMASE"/>
    <property type="match status" value="1"/>
</dbReference>
<dbReference type="InterPro" id="IPR012338">
    <property type="entry name" value="Beta-lactam/transpept-like"/>
</dbReference>
<proteinExistence type="inferred from homology"/>
<comment type="catalytic activity">
    <reaction evidence="1">
        <text>a beta-lactam + H2O = a substituted beta-amino acid</text>
        <dbReference type="Rhea" id="RHEA:20401"/>
        <dbReference type="ChEBI" id="CHEBI:15377"/>
        <dbReference type="ChEBI" id="CHEBI:35627"/>
        <dbReference type="ChEBI" id="CHEBI:140347"/>
        <dbReference type="EC" id="3.5.2.6"/>
    </reaction>
</comment>